<reference evidence="10" key="1">
    <citation type="submission" date="2021-01" db="EMBL/GenBank/DDBJ databases">
        <title>Genome sequence of strain Noviherbaspirillum sp. DKR-6.</title>
        <authorList>
            <person name="Chaudhary D.K."/>
        </authorList>
    </citation>
    <scope>NUCLEOTIDE SEQUENCE</scope>
    <source>
        <strain evidence="10">DKR-6</strain>
    </source>
</reference>
<gene>
    <name evidence="10" type="ORF">JJB74_06655</name>
</gene>
<evidence type="ECO:0000313" key="10">
    <source>
        <dbReference type="EMBL" id="MBK4734280.1"/>
    </source>
</evidence>
<keyword evidence="5 8" id="KW-0812">Transmembrane</keyword>
<comment type="subcellular location">
    <subcellularLocation>
        <location evidence="1">Cell membrane</location>
        <topology evidence="1">Multi-pass membrane protein</topology>
    </subcellularLocation>
</comment>
<protein>
    <submittedName>
        <fullName evidence="10">Glycosyltransferase family 39 protein</fullName>
    </submittedName>
</protein>
<evidence type="ECO:0000256" key="3">
    <source>
        <dbReference type="ARBA" id="ARBA00022676"/>
    </source>
</evidence>
<dbReference type="Pfam" id="PF13231">
    <property type="entry name" value="PMT_2"/>
    <property type="match status" value="1"/>
</dbReference>
<evidence type="ECO:0000256" key="1">
    <source>
        <dbReference type="ARBA" id="ARBA00004651"/>
    </source>
</evidence>
<feature type="transmembrane region" description="Helical" evidence="8">
    <location>
        <begin position="334"/>
        <end position="353"/>
    </location>
</feature>
<dbReference type="GO" id="GO:0009103">
    <property type="term" value="P:lipopolysaccharide biosynthetic process"/>
    <property type="evidence" value="ECO:0007669"/>
    <property type="project" value="UniProtKB-ARBA"/>
</dbReference>
<feature type="transmembrane region" description="Helical" evidence="8">
    <location>
        <begin position="128"/>
        <end position="148"/>
    </location>
</feature>
<feature type="transmembrane region" description="Helical" evidence="8">
    <location>
        <begin position="223"/>
        <end position="244"/>
    </location>
</feature>
<evidence type="ECO:0000256" key="8">
    <source>
        <dbReference type="SAM" id="Phobius"/>
    </source>
</evidence>
<keyword evidence="2" id="KW-1003">Cell membrane</keyword>
<comment type="caution">
    <text evidence="10">The sequence shown here is derived from an EMBL/GenBank/DDBJ whole genome shotgun (WGS) entry which is preliminary data.</text>
</comment>
<feature type="transmembrane region" description="Helical" evidence="8">
    <location>
        <begin position="178"/>
        <end position="211"/>
    </location>
</feature>
<feature type="transmembrane region" description="Helical" evidence="8">
    <location>
        <begin position="155"/>
        <end position="172"/>
    </location>
</feature>
<proteinExistence type="predicted"/>
<dbReference type="GO" id="GO:0016763">
    <property type="term" value="F:pentosyltransferase activity"/>
    <property type="evidence" value="ECO:0007669"/>
    <property type="project" value="TreeGrafter"/>
</dbReference>
<feature type="transmembrane region" description="Helical" evidence="8">
    <location>
        <begin position="9"/>
        <end position="28"/>
    </location>
</feature>
<accession>A0A934SPL7</accession>
<keyword evidence="3" id="KW-0328">Glycosyltransferase</keyword>
<sequence length="516" mass="57538">MKDHSKDRLWNLIAIAVMAALAVALFITTPTNGDFWWFDSSRHAMNGVFLRDFFVEGGLLRPIRFASEYYHQYPAINIGFYPPFFYLSSVPFLAVFGAHHAVSQVVVELYAMLAGIFAYLLARRAMDAFSAVAAAVAMLCLPEMALWGRQVQIDVPAIALLLATAWCLLRYIDSAKRSWLFATTICLGLAILTRAQAIYAVAPMLYFVFAYRNKPTAPIRMRLLALLPLIVLALPSVAMVAYFSRVNQSQVTNMPGMPKLMSLENWTWYAQQLPDQMGWPALAFVIAGLVAALALTARRRMPLVGAMVFSFCLSSWILFSLVSNKEPRFNLPSLPFLFLFAAIGIAALLPWLARLALPLLAVWLAWQALVVTQVPVVSGYQDAALAAQALTPPHANVMVSAHRDGNFIFDMRTFGTRRDIGIRRADKTLVDITISRAFGVKDQHYDRAALEKMLQKENIATIVLQQGYLSDQPSMQQLQQLLHDGSAWRLARSIELQGETGKNEKRVDIYTRAGPG</sequence>
<dbReference type="PANTHER" id="PTHR33908:SF11">
    <property type="entry name" value="MEMBRANE PROTEIN"/>
    <property type="match status" value="1"/>
</dbReference>
<evidence type="ECO:0000313" key="11">
    <source>
        <dbReference type="Proteomes" id="UP000622890"/>
    </source>
</evidence>
<feature type="domain" description="Glycosyltransferase RgtA/B/C/D-like" evidence="9">
    <location>
        <begin position="82"/>
        <end position="234"/>
    </location>
</feature>
<evidence type="ECO:0000256" key="2">
    <source>
        <dbReference type="ARBA" id="ARBA00022475"/>
    </source>
</evidence>
<keyword evidence="6 8" id="KW-1133">Transmembrane helix</keyword>
<keyword evidence="4" id="KW-0808">Transferase</keyword>
<feature type="transmembrane region" description="Helical" evidence="8">
    <location>
        <begin position="303"/>
        <end position="322"/>
    </location>
</feature>
<dbReference type="GO" id="GO:0005886">
    <property type="term" value="C:plasma membrane"/>
    <property type="evidence" value="ECO:0007669"/>
    <property type="project" value="UniProtKB-SubCell"/>
</dbReference>
<evidence type="ECO:0000256" key="4">
    <source>
        <dbReference type="ARBA" id="ARBA00022679"/>
    </source>
</evidence>
<dbReference type="EMBL" id="JAEPBG010000002">
    <property type="protein sequence ID" value="MBK4734280.1"/>
    <property type="molecule type" value="Genomic_DNA"/>
</dbReference>
<keyword evidence="11" id="KW-1185">Reference proteome</keyword>
<evidence type="ECO:0000256" key="7">
    <source>
        <dbReference type="ARBA" id="ARBA00023136"/>
    </source>
</evidence>
<dbReference type="Proteomes" id="UP000622890">
    <property type="component" value="Unassembled WGS sequence"/>
</dbReference>
<evidence type="ECO:0000256" key="6">
    <source>
        <dbReference type="ARBA" id="ARBA00022989"/>
    </source>
</evidence>
<feature type="transmembrane region" description="Helical" evidence="8">
    <location>
        <begin position="105"/>
        <end position="122"/>
    </location>
</feature>
<evidence type="ECO:0000259" key="9">
    <source>
        <dbReference type="Pfam" id="PF13231"/>
    </source>
</evidence>
<dbReference type="PANTHER" id="PTHR33908">
    <property type="entry name" value="MANNOSYLTRANSFERASE YKCB-RELATED"/>
    <property type="match status" value="1"/>
</dbReference>
<name>A0A934SPL7_9BURK</name>
<evidence type="ECO:0000256" key="5">
    <source>
        <dbReference type="ARBA" id="ARBA00022692"/>
    </source>
</evidence>
<dbReference type="InterPro" id="IPR038731">
    <property type="entry name" value="RgtA/B/C-like"/>
</dbReference>
<dbReference type="RefSeq" id="WP_200591035.1">
    <property type="nucleotide sequence ID" value="NZ_JAEPBG010000002.1"/>
</dbReference>
<dbReference type="InterPro" id="IPR050297">
    <property type="entry name" value="LipidA_mod_glycosyltrf_83"/>
</dbReference>
<dbReference type="AlphaFoldDB" id="A0A934SPL7"/>
<organism evidence="10 11">
    <name type="scientific">Noviherbaspirillum pedocola</name>
    <dbReference type="NCBI Taxonomy" id="2801341"/>
    <lineage>
        <taxon>Bacteria</taxon>
        <taxon>Pseudomonadati</taxon>
        <taxon>Pseudomonadota</taxon>
        <taxon>Betaproteobacteria</taxon>
        <taxon>Burkholderiales</taxon>
        <taxon>Oxalobacteraceae</taxon>
        <taxon>Noviherbaspirillum</taxon>
    </lineage>
</organism>
<feature type="transmembrane region" description="Helical" evidence="8">
    <location>
        <begin position="78"/>
        <end position="98"/>
    </location>
</feature>
<keyword evidence="7 8" id="KW-0472">Membrane</keyword>
<feature type="transmembrane region" description="Helical" evidence="8">
    <location>
        <begin position="360"/>
        <end position="380"/>
    </location>
</feature>
<feature type="transmembrane region" description="Helical" evidence="8">
    <location>
        <begin position="277"/>
        <end position="296"/>
    </location>
</feature>